<dbReference type="Pfam" id="PF01156">
    <property type="entry name" value="IU_nuc_hydro"/>
    <property type="match status" value="1"/>
</dbReference>
<evidence type="ECO:0000256" key="1">
    <source>
        <dbReference type="ARBA" id="ARBA00009176"/>
    </source>
</evidence>
<organism evidence="6 7">
    <name type="scientific">Hortaea werneckii</name>
    <name type="common">Black yeast</name>
    <name type="synonym">Cladosporium werneckii</name>
    <dbReference type="NCBI Taxonomy" id="91943"/>
    <lineage>
        <taxon>Eukaryota</taxon>
        <taxon>Fungi</taxon>
        <taxon>Dikarya</taxon>
        <taxon>Ascomycota</taxon>
        <taxon>Pezizomycotina</taxon>
        <taxon>Dothideomycetes</taxon>
        <taxon>Dothideomycetidae</taxon>
        <taxon>Mycosphaerellales</taxon>
        <taxon>Teratosphaeriaceae</taxon>
        <taxon>Hortaea</taxon>
    </lineage>
</organism>
<dbReference type="CDD" id="cd02651">
    <property type="entry name" value="nuc_hydro_IU_UC_XIUA"/>
    <property type="match status" value="1"/>
</dbReference>
<dbReference type="VEuPathDB" id="FungiDB:BTJ68_03403"/>
<dbReference type="PANTHER" id="PTHR12304">
    <property type="entry name" value="INOSINE-URIDINE PREFERRING NUCLEOSIDE HYDROLASE"/>
    <property type="match status" value="1"/>
</dbReference>
<name>A0A3M7HYA1_HORWE</name>
<evidence type="ECO:0000256" key="2">
    <source>
        <dbReference type="ARBA" id="ARBA00022801"/>
    </source>
</evidence>
<accession>A0A3M7HYA1</accession>
<dbReference type="Proteomes" id="UP000281468">
    <property type="component" value="Unassembled WGS sequence"/>
</dbReference>
<proteinExistence type="inferred from homology"/>
<protein>
    <recommendedName>
        <fullName evidence="5">Inosine/uridine-preferring nucleoside hydrolase domain-containing protein</fullName>
    </recommendedName>
</protein>
<evidence type="ECO:0000259" key="5">
    <source>
        <dbReference type="Pfam" id="PF01156"/>
    </source>
</evidence>
<dbReference type="EMBL" id="QWIQ01000006">
    <property type="protein sequence ID" value="RMZ18198.1"/>
    <property type="molecule type" value="Genomic_DNA"/>
</dbReference>
<dbReference type="GO" id="GO:0005829">
    <property type="term" value="C:cytosol"/>
    <property type="evidence" value="ECO:0007669"/>
    <property type="project" value="TreeGrafter"/>
</dbReference>
<dbReference type="AlphaFoldDB" id="A0A3M7HYA1"/>
<dbReference type="InterPro" id="IPR001910">
    <property type="entry name" value="Inosine/uridine_hydrolase_dom"/>
</dbReference>
<evidence type="ECO:0000256" key="4">
    <source>
        <dbReference type="SAM" id="MobiDB-lite"/>
    </source>
</evidence>
<gene>
    <name evidence="6" type="ORF">D0862_00512</name>
</gene>
<feature type="region of interest" description="Disordered" evidence="4">
    <location>
        <begin position="487"/>
        <end position="539"/>
    </location>
</feature>
<feature type="compositionally biased region" description="Basic and acidic residues" evidence="4">
    <location>
        <begin position="493"/>
        <end position="519"/>
    </location>
</feature>
<evidence type="ECO:0000256" key="3">
    <source>
        <dbReference type="ARBA" id="ARBA00023295"/>
    </source>
</evidence>
<keyword evidence="3" id="KW-0326">Glycosidase</keyword>
<dbReference type="InterPro" id="IPR036452">
    <property type="entry name" value="Ribo_hydro-like"/>
</dbReference>
<comment type="caution">
    <text evidence="6">The sequence shown here is derived from an EMBL/GenBank/DDBJ whole genome shotgun (WGS) entry which is preliminary data.</text>
</comment>
<feature type="domain" description="Inosine/uridine-preferring nucleoside hydrolase" evidence="5">
    <location>
        <begin position="75"/>
        <end position="425"/>
    </location>
</feature>
<evidence type="ECO:0000313" key="7">
    <source>
        <dbReference type="Proteomes" id="UP000281468"/>
    </source>
</evidence>
<dbReference type="GO" id="GO:0008477">
    <property type="term" value="F:purine nucleosidase activity"/>
    <property type="evidence" value="ECO:0007669"/>
    <property type="project" value="TreeGrafter"/>
</dbReference>
<dbReference type="InterPro" id="IPR023186">
    <property type="entry name" value="IUNH"/>
</dbReference>
<dbReference type="PANTHER" id="PTHR12304:SF4">
    <property type="entry name" value="URIDINE NUCLEOSIDASE"/>
    <property type="match status" value="1"/>
</dbReference>
<dbReference type="SUPFAM" id="SSF53590">
    <property type="entry name" value="Nucleoside hydrolase"/>
    <property type="match status" value="1"/>
</dbReference>
<keyword evidence="2" id="KW-0378">Hydrolase</keyword>
<evidence type="ECO:0000313" key="6">
    <source>
        <dbReference type="EMBL" id="RMZ18198.1"/>
    </source>
</evidence>
<comment type="similarity">
    <text evidence="1">Belongs to the IUNH family.</text>
</comment>
<sequence length="539" mass="58610">MPSSKLPAVHTATERFCLVTGPGRRAVRMPRRLDRLRGEAAEHYRQQILEHLAQPMHGTNVDAGKVASSLQSHSIWLDCDTGHDDAFAILLAARSPELRLLGISTVYGNAPLENTTRNTCAVLEAIGRRDVPVYAGATGPLQREACFPPGIHGETGLDGTTCLPKPTVPARTDKGAVEAMFDALSAEPPGTAWLVAVGTLSNVAMLFNRHPELAEHIAGLSVMGGCIGNGFTKAPLGTIDGRQRRGNWTEFAEFNIYSDPEAARFVFNNPTLSRKTTLIPLDLTHQFLATEDVKFGLLFGSHARMRNEPDLSSVSTVRRLFFEVLTFFAKTYAEMFDLHAGPPTHDPLAVAVIFRPDLFYCNSDGAAGSSQDERFELEIVTEGQHGAAVESGEIASHCGQTIARAVPAGGLGVRIPRGLNDKALWELIESCLSRTERHMGLEIRGERREASGTQPIRQNVDTGQEDMVSLVRGGNVTLSEFEASTGLMPDIKGPMKDKGGEFLQTNKEKSLGVKPRDLSMSESQQEAEDDAELVDFIKK</sequence>
<dbReference type="Gene3D" id="3.90.245.10">
    <property type="entry name" value="Ribonucleoside hydrolase-like"/>
    <property type="match status" value="1"/>
</dbReference>
<reference evidence="6 7" key="1">
    <citation type="journal article" date="2018" name="BMC Genomics">
        <title>Genomic evidence for intraspecific hybridization in a clonal and extremely halotolerant yeast.</title>
        <authorList>
            <person name="Gostincar C."/>
            <person name="Stajich J.E."/>
            <person name="Zupancic J."/>
            <person name="Zalar P."/>
            <person name="Gunde-Cimerman N."/>
        </authorList>
    </citation>
    <scope>NUCLEOTIDE SEQUENCE [LARGE SCALE GENOMIC DNA]</scope>
    <source>
        <strain evidence="6 7">EXF-171</strain>
    </source>
</reference>
<dbReference type="GO" id="GO:0006152">
    <property type="term" value="P:purine nucleoside catabolic process"/>
    <property type="evidence" value="ECO:0007669"/>
    <property type="project" value="TreeGrafter"/>
</dbReference>